<dbReference type="Gene3D" id="3.40.50.20">
    <property type="match status" value="1"/>
</dbReference>
<keyword evidence="8" id="KW-1185">Reference proteome</keyword>
<dbReference type="PANTHER" id="PTHR43585">
    <property type="entry name" value="FUMIPYRROLE BIOSYNTHESIS PROTEIN C"/>
    <property type="match status" value="1"/>
</dbReference>
<keyword evidence="1" id="KW-0436">Ligase</keyword>
<protein>
    <recommendedName>
        <fullName evidence="6">ATP-grasp domain-containing protein</fullName>
    </recommendedName>
</protein>
<dbReference type="BioCyc" id="ECAT999415-HMP:GTTI-228-MONOMER"/>
<dbReference type="PATRIC" id="fig|999415.3.peg.219"/>
<keyword evidence="3 4" id="KW-0067">ATP-binding</keyword>
<evidence type="ECO:0000256" key="3">
    <source>
        <dbReference type="ARBA" id="ARBA00022840"/>
    </source>
</evidence>
<dbReference type="InterPro" id="IPR052032">
    <property type="entry name" value="ATP-dep_AA_Ligase"/>
</dbReference>
<accession>M2PAP6</accession>
<evidence type="ECO:0000256" key="5">
    <source>
        <dbReference type="SAM" id="MobiDB-lite"/>
    </source>
</evidence>
<evidence type="ECO:0000313" key="8">
    <source>
        <dbReference type="Proteomes" id="UP000011758"/>
    </source>
</evidence>
<dbReference type="GO" id="GO:0046872">
    <property type="term" value="F:metal ion binding"/>
    <property type="evidence" value="ECO:0007669"/>
    <property type="project" value="InterPro"/>
</dbReference>
<evidence type="ECO:0000256" key="1">
    <source>
        <dbReference type="ARBA" id="ARBA00022598"/>
    </source>
</evidence>
<dbReference type="SUPFAM" id="SSF56059">
    <property type="entry name" value="Glutathione synthetase ATP-binding domain-like"/>
    <property type="match status" value="1"/>
</dbReference>
<dbReference type="EMBL" id="AGEJ01000005">
    <property type="protein sequence ID" value="EMD17432.1"/>
    <property type="molecule type" value="Genomic_DNA"/>
</dbReference>
<feature type="region of interest" description="Disordered" evidence="5">
    <location>
        <begin position="405"/>
        <end position="438"/>
    </location>
</feature>
<keyword evidence="2 4" id="KW-0547">Nucleotide-binding</keyword>
<dbReference type="AlphaFoldDB" id="M2PAP6"/>
<dbReference type="InterPro" id="IPR005479">
    <property type="entry name" value="CPAse_ATP-bd"/>
</dbReference>
<dbReference type="OrthoDB" id="24041at2"/>
<evidence type="ECO:0000256" key="4">
    <source>
        <dbReference type="PROSITE-ProRule" id="PRU00409"/>
    </source>
</evidence>
<dbReference type="GO" id="GO:0016874">
    <property type="term" value="F:ligase activity"/>
    <property type="evidence" value="ECO:0007669"/>
    <property type="project" value="UniProtKB-KW"/>
</dbReference>
<evidence type="ECO:0000313" key="7">
    <source>
        <dbReference type="EMBL" id="EMD17432.1"/>
    </source>
</evidence>
<dbReference type="eggNOG" id="COG0151">
    <property type="taxonomic scope" value="Bacteria"/>
</dbReference>
<evidence type="ECO:0000259" key="6">
    <source>
        <dbReference type="PROSITE" id="PS50975"/>
    </source>
</evidence>
<feature type="domain" description="ATP-grasp" evidence="6">
    <location>
        <begin position="118"/>
        <end position="317"/>
    </location>
</feature>
<dbReference type="RefSeq" id="WP_004801235.1">
    <property type="nucleotide sequence ID" value="NZ_KB446646.1"/>
</dbReference>
<evidence type="ECO:0000256" key="2">
    <source>
        <dbReference type="ARBA" id="ARBA00022741"/>
    </source>
</evidence>
<dbReference type="InterPro" id="IPR013815">
    <property type="entry name" value="ATP_grasp_subdomain_1"/>
</dbReference>
<dbReference type="Pfam" id="PF02786">
    <property type="entry name" value="CPSase_L_D2"/>
    <property type="match status" value="1"/>
</dbReference>
<gene>
    <name evidence="7" type="ORF">HMPREF9943_00219</name>
</gene>
<dbReference type="Gene3D" id="3.30.1490.20">
    <property type="entry name" value="ATP-grasp fold, A domain"/>
    <property type="match status" value="1"/>
</dbReference>
<dbReference type="GO" id="GO:0005524">
    <property type="term" value="F:ATP binding"/>
    <property type="evidence" value="ECO:0007669"/>
    <property type="project" value="UniProtKB-UniRule"/>
</dbReference>
<dbReference type="Proteomes" id="UP000011758">
    <property type="component" value="Unassembled WGS sequence"/>
</dbReference>
<sequence length="438" mass="51133">MNVIFISPQFPSYYYNFCERLKERGAHVLGIGDTPYGMISQQTKDSLTEYYYLPSLEDYDSVYKAVAFFTAKYGRISWIESENEYWLELEAALREDYNIKTGPHTRDMKILRHKSKMKDIYKSAGIPVAKYCYFNSLEAALDLIKEVGYPVIVKPDNGMGASETYKIKDLKELEELYNHKNSDIQYIVEDYIPGRVETFEGITDYSGNIMISTSHVMCDAVMDMVNERLESTFYSQPVNESTDIYKIGLKTVKAFKTKARFFHFEFIRLKEDKDYLGKKGDLVGLEVNMRAPGAYIPEMMNFCYDVDVYTIWADMILFNTCYYDIERKYYVAYAGRRKEKTYALTDQEVRLRFHKQLVLETDVPASLAQAMSDHVFIYRTETKTEMEEIMEAIISKEPIIQAPVKKVKKPKVQPIKQSKPKKQSPVKRKKDNFKEFSN</sequence>
<comment type="caution">
    <text evidence="7">The sequence shown here is derived from an EMBL/GenBank/DDBJ whole genome shotgun (WGS) entry which is preliminary data.</text>
</comment>
<organism evidence="7 8">
    <name type="scientific">Eggerthia catenaformis OT 569 = DSM 20559</name>
    <dbReference type="NCBI Taxonomy" id="999415"/>
    <lineage>
        <taxon>Bacteria</taxon>
        <taxon>Bacillati</taxon>
        <taxon>Bacillota</taxon>
        <taxon>Erysipelotrichia</taxon>
        <taxon>Erysipelotrichales</taxon>
        <taxon>Coprobacillaceae</taxon>
        <taxon>Eggerthia</taxon>
    </lineage>
</organism>
<name>M2PAP6_9FIRM</name>
<dbReference type="Gene3D" id="3.30.470.20">
    <property type="entry name" value="ATP-grasp fold, B domain"/>
    <property type="match status" value="1"/>
</dbReference>
<dbReference type="STRING" id="999415.HMPREF9943_00219"/>
<dbReference type="PANTHER" id="PTHR43585:SF2">
    <property type="entry name" value="ATP-GRASP ENZYME FSQD"/>
    <property type="match status" value="1"/>
</dbReference>
<proteinExistence type="predicted"/>
<dbReference type="InterPro" id="IPR011761">
    <property type="entry name" value="ATP-grasp"/>
</dbReference>
<feature type="compositionally biased region" description="Basic residues" evidence="5">
    <location>
        <begin position="418"/>
        <end position="431"/>
    </location>
</feature>
<dbReference type="PROSITE" id="PS50975">
    <property type="entry name" value="ATP_GRASP"/>
    <property type="match status" value="1"/>
</dbReference>
<reference evidence="7 8" key="1">
    <citation type="submission" date="2013-02" db="EMBL/GenBank/DDBJ databases">
        <title>The Genome Sequence of Lactobacillus catenaformis F0143.</title>
        <authorList>
            <consortium name="The Broad Institute Genome Sequencing Platform"/>
            <person name="Earl A."/>
            <person name="Ward D."/>
            <person name="Feldgarden M."/>
            <person name="Gevers D."/>
            <person name="Izard J."/>
            <person name="Blanton J.M."/>
            <person name="Mathney J."/>
            <person name="Dewhirst F.E."/>
            <person name="Young S.K."/>
            <person name="Zeng Q."/>
            <person name="Gargeya S."/>
            <person name="Fitzgerald M."/>
            <person name="Haas B."/>
            <person name="Abouelleil A."/>
            <person name="Alvarado L."/>
            <person name="Arachchi H.M."/>
            <person name="Berlin A."/>
            <person name="Chapman S.B."/>
            <person name="Gearin G."/>
            <person name="Goldberg J."/>
            <person name="Griggs A."/>
            <person name="Gujja S."/>
            <person name="Hansen M."/>
            <person name="Heiman D."/>
            <person name="Howarth C."/>
            <person name="Larimer J."/>
            <person name="Lui A."/>
            <person name="MacDonald P.J.P."/>
            <person name="McCowen C."/>
            <person name="Montmayeur A."/>
            <person name="Murphy C."/>
            <person name="Neiman D."/>
            <person name="Pearson M."/>
            <person name="Priest M."/>
            <person name="Roberts A."/>
            <person name="Saif S."/>
            <person name="Shea T."/>
            <person name="Sisk P."/>
            <person name="Stolte C."/>
            <person name="Sykes S."/>
            <person name="Wortman J."/>
            <person name="Nusbaum C."/>
            <person name="Birren B."/>
        </authorList>
    </citation>
    <scope>NUCLEOTIDE SEQUENCE [LARGE SCALE GENOMIC DNA]</scope>
    <source>
        <strain evidence="7 8">OT 569</strain>
    </source>
</reference>